<evidence type="ECO:0000313" key="1">
    <source>
        <dbReference type="EMBL" id="SVE28362.1"/>
    </source>
</evidence>
<dbReference type="InterPro" id="IPR036873">
    <property type="entry name" value="Rhodanese-like_dom_sf"/>
</dbReference>
<feature type="non-terminal residue" evidence="1">
    <location>
        <position position="1"/>
    </location>
</feature>
<dbReference type="Gene3D" id="3.40.250.10">
    <property type="entry name" value="Rhodanese-like domain"/>
    <property type="match status" value="1"/>
</dbReference>
<name>A0A383C836_9ZZZZ</name>
<sequence length="183" mass="20462">MESLTLEEYSRMRESGIPTLDCRPTLPYSEKHVLGSIGISINGSFEYMVNCFFPNKGKLLLISQKERLSESLLRLENEDFKSISYFNIDLWFEADLACSQISRVDASEASKYLEKMIDVSNSEDWDVLHVKGVPNVPLVKLIELPEEIESGSVLYCGNGHKSMAAASFLLSKNIITTDITGGL</sequence>
<accession>A0A383C836</accession>
<gene>
    <name evidence="1" type="ORF">METZ01_LOCUS481216</name>
</gene>
<protein>
    <recommendedName>
        <fullName evidence="2">Rhodanese domain-containing protein</fullName>
    </recommendedName>
</protein>
<reference evidence="1" key="1">
    <citation type="submission" date="2018-05" db="EMBL/GenBank/DDBJ databases">
        <authorList>
            <person name="Lanie J.A."/>
            <person name="Ng W.-L."/>
            <person name="Kazmierczak K.M."/>
            <person name="Andrzejewski T.M."/>
            <person name="Davidsen T.M."/>
            <person name="Wayne K.J."/>
            <person name="Tettelin H."/>
            <person name="Glass J.I."/>
            <person name="Rusch D."/>
            <person name="Podicherti R."/>
            <person name="Tsui H.-C.T."/>
            <person name="Winkler M.E."/>
        </authorList>
    </citation>
    <scope>NUCLEOTIDE SEQUENCE</scope>
</reference>
<proteinExistence type="predicted"/>
<organism evidence="1">
    <name type="scientific">marine metagenome</name>
    <dbReference type="NCBI Taxonomy" id="408172"/>
    <lineage>
        <taxon>unclassified sequences</taxon>
        <taxon>metagenomes</taxon>
        <taxon>ecological metagenomes</taxon>
    </lineage>
</organism>
<dbReference type="AlphaFoldDB" id="A0A383C836"/>
<dbReference type="CDD" id="cd00158">
    <property type="entry name" value="RHOD"/>
    <property type="match status" value="1"/>
</dbReference>
<evidence type="ECO:0008006" key="2">
    <source>
        <dbReference type="Google" id="ProtNLM"/>
    </source>
</evidence>
<dbReference type="EMBL" id="UINC01206642">
    <property type="protein sequence ID" value="SVE28362.1"/>
    <property type="molecule type" value="Genomic_DNA"/>
</dbReference>
<dbReference type="SUPFAM" id="SSF52821">
    <property type="entry name" value="Rhodanese/Cell cycle control phosphatase"/>
    <property type="match status" value="1"/>
</dbReference>
<feature type="non-terminal residue" evidence="1">
    <location>
        <position position="183"/>
    </location>
</feature>